<feature type="region of interest" description="Disordered" evidence="1">
    <location>
        <begin position="405"/>
        <end position="497"/>
    </location>
</feature>
<feature type="compositionally biased region" description="Basic and acidic residues" evidence="1">
    <location>
        <begin position="90"/>
        <end position="107"/>
    </location>
</feature>
<feature type="compositionally biased region" description="Basic and acidic residues" evidence="1">
    <location>
        <begin position="117"/>
        <end position="138"/>
    </location>
</feature>
<feature type="compositionally biased region" description="Polar residues" evidence="1">
    <location>
        <begin position="284"/>
        <end position="313"/>
    </location>
</feature>
<name>A0ABR4AWH3_9LECA</name>
<feature type="compositionally biased region" description="Basic and acidic residues" evidence="1">
    <location>
        <begin position="37"/>
        <end position="48"/>
    </location>
</feature>
<dbReference type="Pfam" id="PF06371">
    <property type="entry name" value="Drf_GBD"/>
    <property type="match status" value="1"/>
</dbReference>
<dbReference type="Gene3D" id="1.25.10.10">
    <property type="entry name" value="Leucine-rich Repeat Variant"/>
    <property type="match status" value="1"/>
</dbReference>
<evidence type="ECO:0000259" key="2">
    <source>
        <dbReference type="SMART" id="SM01140"/>
    </source>
</evidence>
<keyword evidence="4" id="KW-1185">Reference proteome</keyword>
<feature type="compositionally biased region" description="Low complexity" evidence="1">
    <location>
        <begin position="437"/>
        <end position="450"/>
    </location>
</feature>
<feature type="compositionally biased region" description="Basic and acidic residues" evidence="1">
    <location>
        <begin position="160"/>
        <end position="175"/>
    </location>
</feature>
<evidence type="ECO:0000256" key="1">
    <source>
        <dbReference type="SAM" id="MobiDB-lite"/>
    </source>
</evidence>
<evidence type="ECO:0000313" key="3">
    <source>
        <dbReference type="EMBL" id="KAL2050022.1"/>
    </source>
</evidence>
<feature type="compositionally biased region" description="Polar residues" evidence="1">
    <location>
        <begin position="424"/>
        <end position="436"/>
    </location>
</feature>
<dbReference type="EMBL" id="JBHFEH010000054">
    <property type="protein sequence ID" value="KAL2050022.1"/>
    <property type="molecule type" value="Genomic_DNA"/>
</dbReference>
<reference evidence="3 4" key="1">
    <citation type="submission" date="2024-09" db="EMBL/GenBank/DDBJ databases">
        <title>Rethinking Asexuality: The Enigmatic Case of Functional Sexual Genes in Lepraria (Stereocaulaceae).</title>
        <authorList>
            <person name="Doellman M."/>
            <person name="Sun Y."/>
            <person name="Barcenas-Pena A."/>
            <person name="Lumbsch H.T."/>
            <person name="Grewe F."/>
        </authorList>
    </citation>
    <scope>NUCLEOTIDE SEQUENCE [LARGE SCALE GENOMIC DNA]</scope>
    <source>
        <strain evidence="3 4">Grewe 0041</strain>
    </source>
</reference>
<comment type="caution">
    <text evidence="3">The sequence shown here is derived from an EMBL/GenBank/DDBJ whole genome shotgun (WGS) entry which is preliminary data.</text>
</comment>
<feature type="compositionally biased region" description="Polar residues" evidence="1">
    <location>
        <begin position="255"/>
        <end position="275"/>
    </location>
</feature>
<feature type="compositionally biased region" description="Polar residues" evidence="1">
    <location>
        <begin position="460"/>
        <end position="474"/>
    </location>
</feature>
<feature type="domain" description="Formin GTPase-binding" evidence="2">
    <location>
        <begin position="358"/>
        <end position="654"/>
    </location>
</feature>
<dbReference type="InterPro" id="IPR011989">
    <property type="entry name" value="ARM-like"/>
</dbReference>
<gene>
    <name evidence="3" type="ORF">ABVK25_009749</name>
</gene>
<feature type="compositionally biased region" description="Low complexity" evidence="1">
    <location>
        <begin position="143"/>
        <end position="157"/>
    </location>
</feature>
<feature type="region of interest" description="Disordered" evidence="1">
    <location>
        <begin position="1"/>
        <end position="186"/>
    </location>
</feature>
<dbReference type="SMART" id="SM01140">
    <property type="entry name" value="Drf_GBD"/>
    <property type="match status" value="1"/>
</dbReference>
<feature type="compositionally biased region" description="Low complexity" evidence="1">
    <location>
        <begin position="410"/>
        <end position="423"/>
    </location>
</feature>
<dbReference type="InterPro" id="IPR016024">
    <property type="entry name" value="ARM-type_fold"/>
</dbReference>
<organism evidence="3 4">
    <name type="scientific">Lepraria finkii</name>
    <dbReference type="NCBI Taxonomy" id="1340010"/>
    <lineage>
        <taxon>Eukaryota</taxon>
        <taxon>Fungi</taxon>
        <taxon>Dikarya</taxon>
        <taxon>Ascomycota</taxon>
        <taxon>Pezizomycotina</taxon>
        <taxon>Lecanoromycetes</taxon>
        <taxon>OSLEUM clade</taxon>
        <taxon>Lecanoromycetidae</taxon>
        <taxon>Lecanorales</taxon>
        <taxon>Lecanorineae</taxon>
        <taxon>Stereocaulaceae</taxon>
        <taxon>Lepraria</taxon>
    </lineage>
</organism>
<proteinExistence type="predicted"/>
<dbReference type="Proteomes" id="UP001590951">
    <property type="component" value="Unassembled WGS sequence"/>
</dbReference>
<dbReference type="InterPro" id="IPR010473">
    <property type="entry name" value="GTPase-bd"/>
</dbReference>
<protein>
    <recommendedName>
        <fullName evidence="2">Formin GTPase-binding domain-containing protein</fullName>
    </recommendedName>
</protein>
<dbReference type="SUPFAM" id="SSF48371">
    <property type="entry name" value="ARM repeat"/>
    <property type="match status" value="1"/>
</dbReference>
<sequence>MEITTQAGASPSKHQHKRTTSSVLKSMMPRSHLRKPSSKDAQVDKNETNENQNECMLLPNQMLPTDHPCSRQHLREGSGNRNPIPASPRKLVDVQKENSKASGDNKKMTRTTSFKAVVDKEKATGSKQKSERQEEKQMKKSKSSTSLSALLSRPRSSTKSAKDEAMRRQNIKENETPYNSAEMAPPPIWAQFATQAFQERLSTTKVPLNDRFDVQEEIVLYTPQDYSSLKPKNFQGSEQPTLSRKRESKPRPNSECLTSGPTPASFTETVSNLQRPSRDKGQAYKSNQAHQASENAPTTQRPFSENKTTSRRPSVNHRKVSDESSSSNPAIRGSRVMAAVAAFNGKSKEMLKQPTQDPPAPELDANAIETAFESLLEARNVPQNTRDKMRSLDTNIKADFIQKDKFGSGSASSTEGLSLQSSSRPNTGKRLQTSDGSMSSTSEATEAVASIDSPKKSRPRSMTFTFSKGDQSPSKKQKSERPSSHQRTKSGGLTPSISSISLASVDIAQGSSFCSRASKPAAPEDYITYLKKVQKPEVVEVGKIHKLRQLLRIETVGWVETFISQGGMTELVELLYRIVKVEWRVEHEDTLLHETLLCLKALSTTSSAHHQLVSIHSTLFPTLLGMLFDKENKGPSEFTTRNIIITLLRTYLCSAPTPDLISRACIILSYLRDPAAPEEAQPHGFIASIYHPRPYRVWFKEIDNVVKEVFWIFLHHVNIIPYPQMPDGPSNYTERHFPSEHPQFRQRPILAGWNGTQQITSPHTSTYSTA</sequence>
<feature type="region of interest" description="Disordered" evidence="1">
    <location>
        <begin position="227"/>
        <end position="333"/>
    </location>
</feature>
<accession>A0ABR4AWH3</accession>
<evidence type="ECO:0000313" key="4">
    <source>
        <dbReference type="Proteomes" id="UP001590951"/>
    </source>
</evidence>